<dbReference type="OrthoDB" id="9778550at2"/>
<evidence type="ECO:0000313" key="10">
    <source>
        <dbReference type="EMBL" id="EEZ61439.1"/>
    </source>
</evidence>
<evidence type="ECO:0000256" key="7">
    <source>
        <dbReference type="ARBA" id="ARBA00023136"/>
    </source>
</evidence>
<dbReference type="Pfam" id="PF01578">
    <property type="entry name" value="Cytochrom_C_asm"/>
    <property type="match status" value="1"/>
</dbReference>
<feature type="transmembrane region" description="Helical" evidence="8">
    <location>
        <begin position="21"/>
        <end position="44"/>
    </location>
</feature>
<dbReference type="EMBL" id="ACUX02000006">
    <property type="protein sequence ID" value="EEZ61439.1"/>
    <property type="molecule type" value="Genomic_DNA"/>
</dbReference>
<feature type="transmembrane region" description="Helical" evidence="8">
    <location>
        <begin position="143"/>
        <end position="159"/>
    </location>
</feature>
<dbReference type="PANTHER" id="PTHR30071">
    <property type="entry name" value="HEME EXPORTER PROTEIN C"/>
    <property type="match status" value="1"/>
</dbReference>
<keyword evidence="6 8" id="KW-1133">Transmembrane helix</keyword>
<dbReference type="InterPro" id="IPR045062">
    <property type="entry name" value="Cyt_c_biogenesis_CcsA/CcmC"/>
</dbReference>
<keyword evidence="4 8" id="KW-0812">Transmembrane</keyword>
<dbReference type="InterPro" id="IPR003557">
    <property type="entry name" value="Cyt_c_biogenesis_CcmC"/>
</dbReference>
<gene>
    <name evidence="10" type="ORF">HMPREF0762_00776</name>
</gene>
<evidence type="ECO:0000313" key="11">
    <source>
        <dbReference type="Proteomes" id="UP000006001"/>
    </source>
</evidence>
<dbReference type="GO" id="GO:0015232">
    <property type="term" value="F:heme transmembrane transporter activity"/>
    <property type="evidence" value="ECO:0007669"/>
    <property type="project" value="InterPro"/>
</dbReference>
<feature type="transmembrane region" description="Helical" evidence="8">
    <location>
        <begin position="109"/>
        <end position="131"/>
    </location>
</feature>
<feature type="domain" description="Cytochrome c assembly protein" evidence="9">
    <location>
        <begin position="64"/>
        <end position="199"/>
    </location>
</feature>
<feature type="transmembrane region" description="Helical" evidence="8">
    <location>
        <begin position="171"/>
        <end position="194"/>
    </location>
</feature>
<evidence type="ECO:0000256" key="4">
    <source>
        <dbReference type="ARBA" id="ARBA00022692"/>
    </source>
</evidence>
<dbReference type="GO" id="GO:0005886">
    <property type="term" value="C:plasma membrane"/>
    <property type="evidence" value="ECO:0007669"/>
    <property type="project" value="TreeGrafter"/>
</dbReference>
<feature type="transmembrane region" description="Helical" evidence="8">
    <location>
        <begin position="214"/>
        <end position="232"/>
    </location>
</feature>
<accession>D0WG26</accession>
<dbReference type="PANTHER" id="PTHR30071:SF1">
    <property type="entry name" value="CYTOCHROME B_B6 PROTEIN-RELATED"/>
    <property type="match status" value="1"/>
</dbReference>
<dbReference type="HOGENOM" id="CLU_066538_0_0_11"/>
<keyword evidence="11" id="KW-1185">Reference proteome</keyword>
<keyword evidence="5" id="KW-0201">Cytochrome c-type biogenesis</keyword>
<dbReference type="GO" id="GO:0020037">
    <property type="term" value="F:heme binding"/>
    <property type="evidence" value="ECO:0007669"/>
    <property type="project" value="InterPro"/>
</dbReference>
<dbReference type="STRING" id="649764.HMPREF0762_00776"/>
<dbReference type="GeneID" id="85007363"/>
<dbReference type="eggNOG" id="COG0755">
    <property type="taxonomic scope" value="Bacteria"/>
</dbReference>
<evidence type="ECO:0000256" key="1">
    <source>
        <dbReference type="ARBA" id="ARBA00004141"/>
    </source>
</evidence>
<comment type="caution">
    <text evidence="10">The sequence shown here is derived from an EMBL/GenBank/DDBJ whole genome shotgun (WGS) entry which is preliminary data.</text>
</comment>
<evidence type="ECO:0000256" key="6">
    <source>
        <dbReference type="ARBA" id="ARBA00022989"/>
    </source>
</evidence>
<proteinExistence type="inferred from homology"/>
<evidence type="ECO:0000256" key="8">
    <source>
        <dbReference type="SAM" id="Phobius"/>
    </source>
</evidence>
<evidence type="ECO:0000256" key="3">
    <source>
        <dbReference type="ARBA" id="ARBA00016463"/>
    </source>
</evidence>
<evidence type="ECO:0000256" key="2">
    <source>
        <dbReference type="ARBA" id="ARBA00005840"/>
    </source>
</evidence>
<keyword evidence="7 8" id="KW-0472">Membrane</keyword>
<name>D0WG26_SLAES</name>
<comment type="similarity">
    <text evidence="2">Belongs to the CcmC/CycZ/HelC family.</text>
</comment>
<sequence length="254" mass="28134">MSETTRRAPGIGGVRDAIAPAVLGVGALLAAAGFVLAFTSAPLVNGAGVNEPAVINGVVVTNKLLLSQKIFYWHVPVAVASALMLVFMAYCSVRVLMTHARAFDARAKVAMEVGLVFVVCTMVSGIFWTRFEWGVWWTWEPRLTTYFILMMLIFAYFILRNAVEDPERRARYAAVFGLLAFADVPVSFAITRLVPSSLHPVVFRTDSGLSPEMLLPFLLSVFGMAMVAYGLFRFRLRVQVMEDSIEEINERLED</sequence>
<feature type="transmembrane region" description="Helical" evidence="8">
    <location>
        <begin position="71"/>
        <end position="97"/>
    </location>
</feature>
<comment type="subcellular location">
    <subcellularLocation>
        <location evidence="1">Membrane</location>
        <topology evidence="1">Multi-pass membrane protein</topology>
    </subcellularLocation>
</comment>
<dbReference type="InterPro" id="IPR002541">
    <property type="entry name" value="Cyt_c_assembly"/>
</dbReference>
<evidence type="ECO:0000259" key="9">
    <source>
        <dbReference type="Pfam" id="PF01578"/>
    </source>
</evidence>
<dbReference type="RefSeq" id="WP_006362027.1">
    <property type="nucleotide sequence ID" value="NZ_GG700630.1"/>
</dbReference>
<protein>
    <recommendedName>
        <fullName evidence="3">Heme exporter protein C</fullName>
    </recommendedName>
</protein>
<dbReference type="AlphaFoldDB" id="D0WG26"/>
<dbReference type="GO" id="GO:0017004">
    <property type="term" value="P:cytochrome complex assembly"/>
    <property type="evidence" value="ECO:0007669"/>
    <property type="project" value="UniProtKB-KW"/>
</dbReference>
<reference evidence="10" key="1">
    <citation type="submission" date="2009-10" db="EMBL/GenBank/DDBJ databases">
        <authorList>
            <person name="Weinstock G."/>
            <person name="Sodergren E."/>
            <person name="Clifton S."/>
            <person name="Fulton L."/>
            <person name="Fulton B."/>
            <person name="Courtney L."/>
            <person name="Fronick C."/>
            <person name="Harrison M."/>
            <person name="Strong C."/>
            <person name="Farmer C."/>
            <person name="Delahaunty K."/>
            <person name="Markovic C."/>
            <person name="Hall O."/>
            <person name="Minx P."/>
            <person name="Tomlinson C."/>
            <person name="Mitreva M."/>
            <person name="Nelson J."/>
            <person name="Hou S."/>
            <person name="Wollam A."/>
            <person name="Pepin K.H."/>
            <person name="Johnson M."/>
            <person name="Bhonagiri V."/>
            <person name="Nash W.E."/>
            <person name="Warren W."/>
            <person name="Chinwalla A."/>
            <person name="Mardis E.R."/>
            <person name="Wilson R.K."/>
        </authorList>
    </citation>
    <scope>NUCLEOTIDE SEQUENCE [LARGE SCALE GENOMIC DNA]</scope>
    <source>
        <strain evidence="10">ATCC 700122</strain>
    </source>
</reference>
<dbReference type="PRINTS" id="PR01386">
    <property type="entry name" value="CCMCBIOGNSIS"/>
</dbReference>
<evidence type="ECO:0000256" key="5">
    <source>
        <dbReference type="ARBA" id="ARBA00022748"/>
    </source>
</evidence>
<dbReference type="Proteomes" id="UP000006001">
    <property type="component" value="Unassembled WGS sequence"/>
</dbReference>
<organism evidence="10 11">
    <name type="scientific">Slackia exigua (strain ATCC 700122 / DSM 15923 / CIP 105133 / JCM 11022 / KCTC 5966 / S-7)</name>
    <dbReference type="NCBI Taxonomy" id="649764"/>
    <lineage>
        <taxon>Bacteria</taxon>
        <taxon>Bacillati</taxon>
        <taxon>Actinomycetota</taxon>
        <taxon>Coriobacteriia</taxon>
        <taxon>Eggerthellales</taxon>
        <taxon>Eggerthellaceae</taxon>
        <taxon>Slackia</taxon>
    </lineage>
</organism>